<dbReference type="EMBL" id="JAXCGZ010009592">
    <property type="protein sequence ID" value="KAK7076639.1"/>
    <property type="molecule type" value="Genomic_DNA"/>
</dbReference>
<organism evidence="1 2">
    <name type="scientific">Halocaridina rubra</name>
    <name type="common">Hawaiian red shrimp</name>
    <dbReference type="NCBI Taxonomy" id="373956"/>
    <lineage>
        <taxon>Eukaryota</taxon>
        <taxon>Metazoa</taxon>
        <taxon>Ecdysozoa</taxon>
        <taxon>Arthropoda</taxon>
        <taxon>Crustacea</taxon>
        <taxon>Multicrustacea</taxon>
        <taxon>Malacostraca</taxon>
        <taxon>Eumalacostraca</taxon>
        <taxon>Eucarida</taxon>
        <taxon>Decapoda</taxon>
        <taxon>Pleocyemata</taxon>
        <taxon>Caridea</taxon>
        <taxon>Atyoidea</taxon>
        <taxon>Atyidae</taxon>
        <taxon>Halocaridina</taxon>
    </lineage>
</organism>
<name>A0AAN8XEC4_HALRR</name>
<evidence type="ECO:0000313" key="2">
    <source>
        <dbReference type="Proteomes" id="UP001381693"/>
    </source>
</evidence>
<proteinExistence type="predicted"/>
<sequence>MHRGGNHELGMQFNVSGPTLNTFSEKSYVPVQCFPLATLLSALNITILDFFIAGCSR</sequence>
<feature type="non-terminal residue" evidence="1">
    <location>
        <position position="57"/>
    </location>
</feature>
<dbReference type="Proteomes" id="UP001381693">
    <property type="component" value="Unassembled WGS sequence"/>
</dbReference>
<comment type="caution">
    <text evidence="1">The sequence shown here is derived from an EMBL/GenBank/DDBJ whole genome shotgun (WGS) entry which is preliminary data.</text>
</comment>
<accession>A0AAN8XEC4</accession>
<protein>
    <submittedName>
        <fullName evidence="1">Uncharacterized protein</fullName>
    </submittedName>
</protein>
<gene>
    <name evidence="1" type="ORF">SK128_015308</name>
</gene>
<reference evidence="1 2" key="1">
    <citation type="submission" date="2023-11" db="EMBL/GenBank/DDBJ databases">
        <title>Halocaridina rubra genome assembly.</title>
        <authorList>
            <person name="Smith C."/>
        </authorList>
    </citation>
    <scope>NUCLEOTIDE SEQUENCE [LARGE SCALE GENOMIC DNA]</scope>
    <source>
        <strain evidence="1">EP-1</strain>
        <tissue evidence="1">Whole</tissue>
    </source>
</reference>
<dbReference type="AlphaFoldDB" id="A0AAN8XEC4"/>
<keyword evidence="2" id="KW-1185">Reference proteome</keyword>
<evidence type="ECO:0000313" key="1">
    <source>
        <dbReference type="EMBL" id="KAK7076639.1"/>
    </source>
</evidence>